<feature type="domain" description="Methionyl/Leucyl tRNA synthetase" evidence="7">
    <location>
        <begin position="1"/>
        <end position="63"/>
    </location>
</feature>
<dbReference type="Pfam" id="PF08264">
    <property type="entry name" value="Anticodon_1"/>
    <property type="match status" value="1"/>
</dbReference>
<name>X1NF94_9ZZZZ</name>
<dbReference type="Gene3D" id="3.40.50.620">
    <property type="entry name" value="HUPs"/>
    <property type="match status" value="1"/>
</dbReference>
<gene>
    <name evidence="8" type="ORF">S06H3_32382</name>
</gene>
<dbReference type="AlphaFoldDB" id="X1NF94"/>
<evidence type="ECO:0000256" key="1">
    <source>
        <dbReference type="ARBA" id="ARBA00022598"/>
    </source>
</evidence>
<dbReference type="PANTHER" id="PTHR43326:SF1">
    <property type="entry name" value="METHIONINE--TRNA LIGASE, MITOCHONDRIAL"/>
    <property type="match status" value="1"/>
</dbReference>
<dbReference type="EMBL" id="BARV01019252">
    <property type="protein sequence ID" value="GAI28881.1"/>
    <property type="molecule type" value="Genomic_DNA"/>
</dbReference>
<organism evidence="8">
    <name type="scientific">marine sediment metagenome</name>
    <dbReference type="NCBI Taxonomy" id="412755"/>
    <lineage>
        <taxon>unclassified sequences</taxon>
        <taxon>metagenomes</taxon>
        <taxon>ecological metagenomes</taxon>
    </lineage>
</organism>
<dbReference type="InterPro" id="IPR013155">
    <property type="entry name" value="M/V/L/I-tRNA-synth_anticd-bd"/>
</dbReference>
<dbReference type="InterPro" id="IPR009080">
    <property type="entry name" value="tRNAsynth_Ia_anticodon-bd"/>
</dbReference>
<sequence>MSKSKGIVVDPEEIIGKYGVDSLRYFLLREVPFGEDGNFSTSLFVKRVNSDLANDLGNLLNRTIPLVIRYCQGKVPPFYKDGGELKEKTEKVFSKLDSAMNVLAFSQALSSIWEIVKLSNLYIDKNAPWQLAKEKNKQKELHNILYNLLETLRILALILFPFIPDSA</sequence>
<reference evidence="8" key="1">
    <citation type="journal article" date="2014" name="Front. Microbiol.">
        <title>High frequency of phylogenetically diverse reductive dehalogenase-homologous genes in deep subseafloor sedimentary metagenomes.</title>
        <authorList>
            <person name="Kawai M."/>
            <person name="Futagami T."/>
            <person name="Toyoda A."/>
            <person name="Takaki Y."/>
            <person name="Nishi S."/>
            <person name="Hori S."/>
            <person name="Arai W."/>
            <person name="Tsubouchi T."/>
            <person name="Morono Y."/>
            <person name="Uchiyama I."/>
            <person name="Ito T."/>
            <person name="Fujiyama A."/>
            <person name="Inagaki F."/>
            <person name="Takami H."/>
        </authorList>
    </citation>
    <scope>NUCLEOTIDE SEQUENCE</scope>
    <source>
        <strain evidence="8">Expedition CK06-06</strain>
    </source>
</reference>
<dbReference type="InterPro" id="IPR041872">
    <property type="entry name" value="Anticodon_Met"/>
</dbReference>
<evidence type="ECO:0000256" key="4">
    <source>
        <dbReference type="ARBA" id="ARBA00022917"/>
    </source>
</evidence>
<keyword evidence="4" id="KW-0648">Protein biosynthesis</keyword>
<dbReference type="Gene3D" id="1.10.730.10">
    <property type="entry name" value="Isoleucyl-tRNA Synthetase, Domain 1"/>
    <property type="match status" value="1"/>
</dbReference>
<dbReference type="GO" id="GO:0004825">
    <property type="term" value="F:methionine-tRNA ligase activity"/>
    <property type="evidence" value="ECO:0007669"/>
    <property type="project" value="InterPro"/>
</dbReference>
<dbReference type="InterPro" id="IPR023457">
    <property type="entry name" value="Met-tRNA_synth_2"/>
</dbReference>
<feature type="domain" description="Methionyl/Valyl/Leucyl/Isoleucyl-tRNA synthetase anticodon-binding" evidence="6">
    <location>
        <begin position="87"/>
        <end position="164"/>
    </location>
</feature>
<dbReference type="InterPro" id="IPR014729">
    <property type="entry name" value="Rossmann-like_a/b/a_fold"/>
</dbReference>
<feature type="non-terminal residue" evidence="8">
    <location>
        <position position="167"/>
    </location>
</feature>
<proteinExistence type="predicted"/>
<dbReference type="SUPFAM" id="SSF52374">
    <property type="entry name" value="Nucleotidylyl transferase"/>
    <property type="match status" value="1"/>
</dbReference>
<dbReference type="Pfam" id="PF09334">
    <property type="entry name" value="tRNA-synt_1g"/>
    <property type="match status" value="1"/>
</dbReference>
<evidence type="ECO:0000256" key="3">
    <source>
        <dbReference type="ARBA" id="ARBA00022840"/>
    </source>
</evidence>
<evidence type="ECO:0000313" key="8">
    <source>
        <dbReference type="EMBL" id="GAI28881.1"/>
    </source>
</evidence>
<evidence type="ECO:0000259" key="7">
    <source>
        <dbReference type="Pfam" id="PF09334"/>
    </source>
</evidence>
<protein>
    <recommendedName>
        <fullName evidence="9">Methionine--tRNA ligase</fullName>
    </recommendedName>
</protein>
<dbReference type="PANTHER" id="PTHR43326">
    <property type="entry name" value="METHIONYL-TRNA SYNTHETASE"/>
    <property type="match status" value="1"/>
</dbReference>
<keyword evidence="1" id="KW-0436">Ligase</keyword>
<keyword evidence="5" id="KW-0030">Aminoacyl-tRNA synthetase</keyword>
<dbReference type="CDD" id="cd07957">
    <property type="entry name" value="Anticodon_Ia_Met"/>
    <property type="match status" value="1"/>
</dbReference>
<evidence type="ECO:0000259" key="6">
    <source>
        <dbReference type="Pfam" id="PF08264"/>
    </source>
</evidence>
<evidence type="ECO:0000256" key="5">
    <source>
        <dbReference type="ARBA" id="ARBA00023146"/>
    </source>
</evidence>
<keyword evidence="3" id="KW-0067">ATP-binding</keyword>
<dbReference type="GO" id="GO:0005524">
    <property type="term" value="F:ATP binding"/>
    <property type="evidence" value="ECO:0007669"/>
    <property type="project" value="UniProtKB-KW"/>
</dbReference>
<dbReference type="SUPFAM" id="SSF47323">
    <property type="entry name" value="Anticodon-binding domain of a subclass of class I aminoacyl-tRNA synthetases"/>
    <property type="match status" value="1"/>
</dbReference>
<dbReference type="InterPro" id="IPR015413">
    <property type="entry name" value="Methionyl/Leucyl_tRNA_Synth"/>
</dbReference>
<evidence type="ECO:0008006" key="9">
    <source>
        <dbReference type="Google" id="ProtNLM"/>
    </source>
</evidence>
<comment type="caution">
    <text evidence="8">The sequence shown here is derived from an EMBL/GenBank/DDBJ whole genome shotgun (WGS) entry which is preliminary data.</text>
</comment>
<accession>X1NF94</accession>
<dbReference type="GO" id="GO:0006431">
    <property type="term" value="P:methionyl-tRNA aminoacylation"/>
    <property type="evidence" value="ECO:0007669"/>
    <property type="project" value="TreeGrafter"/>
</dbReference>
<keyword evidence="2" id="KW-0547">Nucleotide-binding</keyword>
<evidence type="ECO:0000256" key="2">
    <source>
        <dbReference type="ARBA" id="ARBA00022741"/>
    </source>
</evidence>